<dbReference type="AlphaFoldDB" id="A0A323URE9"/>
<keyword evidence="2" id="KW-0378">Hydrolase</keyword>
<dbReference type="InterPro" id="IPR012296">
    <property type="entry name" value="Nuclease_put_TT1808"/>
</dbReference>
<evidence type="ECO:0000313" key="2">
    <source>
        <dbReference type="EMBL" id="PZA15094.1"/>
    </source>
</evidence>
<dbReference type="EMBL" id="QKOE01000017">
    <property type="protein sequence ID" value="PZA15094.1"/>
    <property type="molecule type" value="Genomic_DNA"/>
</dbReference>
<dbReference type="Proteomes" id="UP000248259">
    <property type="component" value="Unassembled WGS sequence"/>
</dbReference>
<feature type="domain" description="Putative restriction endonuclease" evidence="1">
    <location>
        <begin position="13"/>
        <end position="158"/>
    </location>
</feature>
<protein>
    <submittedName>
        <fullName evidence="2">Uma2 family endonuclease</fullName>
    </submittedName>
</protein>
<dbReference type="CDD" id="cd06260">
    <property type="entry name" value="DUF820-like"/>
    <property type="match status" value="1"/>
</dbReference>
<keyword evidence="3" id="KW-1185">Reference proteome</keyword>
<keyword evidence="2" id="KW-0540">Nuclease</keyword>
<dbReference type="RefSeq" id="WP_110527863.1">
    <property type="nucleotide sequence ID" value="NZ_QKOE01000017.1"/>
</dbReference>
<sequence>MALPATLTAMTRAEFLAWETVQADKHEYWQGDVFAMVGARQVHVIVSLNVATLLKAHLRGTSCRAYMADIQLEIAAADAVFYPDVLVSCDAADLAADRVLQHPRVIIEVLSESTAGYDRGAKFAAYRRLSSLQEYVLIDPDRLTVEIFRRTDNDDWLFSTHDSARGLVLKSIDFEASLVDVFEDVGTDPSPTT</sequence>
<dbReference type="GO" id="GO:0004519">
    <property type="term" value="F:endonuclease activity"/>
    <property type="evidence" value="ECO:0007669"/>
    <property type="project" value="UniProtKB-KW"/>
</dbReference>
<comment type="caution">
    <text evidence="2">The sequence shown here is derived from an EMBL/GenBank/DDBJ whole genome shotgun (WGS) entry which is preliminary data.</text>
</comment>
<evidence type="ECO:0000259" key="1">
    <source>
        <dbReference type="Pfam" id="PF05685"/>
    </source>
</evidence>
<organism evidence="2 3">
    <name type="scientific">Parazoarcus communis SWub3 = DSM 12120</name>
    <dbReference type="NCBI Taxonomy" id="1121029"/>
    <lineage>
        <taxon>Bacteria</taxon>
        <taxon>Pseudomonadati</taxon>
        <taxon>Pseudomonadota</taxon>
        <taxon>Betaproteobacteria</taxon>
        <taxon>Rhodocyclales</taxon>
        <taxon>Zoogloeaceae</taxon>
        <taxon>Parazoarcus</taxon>
    </lineage>
</organism>
<keyword evidence="2" id="KW-0255">Endonuclease</keyword>
<dbReference type="PANTHER" id="PTHR36558:SF1">
    <property type="entry name" value="RESTRICTION ENDONUCLEASE DOMAIN-CONTAINING PROTEIN-RELATED"/>
    <property type="match status" value="1"/>
</dbReference>
<proteinExistence type="predicted"/>
<dbReference type="PANTHER" id="PTHR36558">
    <property type="entry name" value="GLR1098 PROTEIN"/>
    <property type="match status" value="1"/>
</dbReference>
<accession>A0A323URE9</accession>
<dbReference type="SUPFAM" id="SSF52980">
    <property type="entry name" value="Restriction endonuclease-like"/>
    <property type="match status" value="1"/>
</dbReference>
<gene>
    <name evidence="2" type="ORF">DNK49_18175</name>
</gene>
<dbReference type="InterPro" id="IPR008538">
    <property type="entry name" value="Uma2"/>
</dbReference>
<dbReference type="InterPro" id="IPR011335">
    <property type="entry name" value="Restrct_endonuc-II-like"/>
</dbReference>
<evidence type="ECO:0000313" key="3">
    <source>
        <dbReference type="Proteomes" id="UP000248259"/>
    </source>
</evidence>
<dbReference type="OrthoDB" id="9799703at2"/>
<dbReference type="Gene3D" id="3.90.1570.10">
    <property type="entry name" value="tt1808, chain A"/>
    <property type="match status" value="1"/>
</dbReference>
<dbReference type="Pfam" id="PF05685">
    <property type="entry name" value="Uma2"/>
    <property type="match status" value="1"/>
</dbReference>
<reference evidence="2 3" key="1">
    <citation type="submission" date="2018-06" db="EMBL/GenBank/DDBJ databases">
        <title>Azoarcus communis strain SWub3 genome.</title>
        <authorList>
            <person name="Zorraquino Salvo V."/>
            <person name="Toubiana D."/>
            <person name="Blumwald E."/>
        </authorList>
    </citation>
    <scope>NUCLEOTIDE SEQUENCE [LARGE SCALE GENOMIC DNA]</scope>
    <source>
        <strain evidence="2 3">SWub3</strain>
    </source>
</reference>
<name>A0A323URE9_9RHOO</name>